<dbReference type="EMBL" id="BAOP01000025">
    <property type="protein sequence ID" value="GAC80961.1"/>
    <property type="molecule type" value="Genomic_DNA"/>
</dbReference>
<proteinExistence type="predicted"/>
<evidence type="ECO:0000313" key="3">
    <source>
        <dbReference type="Proteomes" id="UP000035009"/>
    </source>
</evidence>
<feature type="compositionally biased region" description="Low complexity" evidence="1">
    <location>
        <begin position="31"/>
        <end position="48"/>
    </location>
</feature>
<evidence type="ECO:0000313" key="2">
    <source>
        <dbReference type="EMBL" id="GAC80961.1"/>
    </source>
</evidence>
<comment type="caution">
    <text evidence="2">The sequence shown here is derived from an EMBL/GenBank/DDBJ whole genome shotgun (WGS) entry which is preliminary data.</text>
</comment>
<feature type="region of interest" description="Disordered" evidence="1">
    <location>
        <begin position="31"/>
        <end position="57"/>
    </location>
</feature>
<evidence type="ECO:0008006" key="4">
    <source>
        <dbReference type="Google" id="ProtNLM"/>
    </source>
</evidence>
<evidence type="ECO:0000256" key="1">
    <source>
        <dbReference type="SAM" id="MobiDB-lite"/>
    </source>
</evidence>
<name>M3THI6_GORML</name>
<accession>M3THI6</accession>
<dbReference type="AlphaFoldDB" id="M3THI6"/>
<protein>
    <recommendedName>
        <fullName evidence="4">Bacterial bifunctional deaminase-reductase C-terminal domain-containing protein</fullName>
    </recommendedName>
</protein>
<dbReference type="RefSeq" id="WP_008380339.1">
    <property type="nucleotide sequence ID" value="NZ_BAOP01000025.1"/>
</dbReference>
<reference evidence="2 3" key="1">
    <citation type="submission" date="2013-02" db="EMBL/GenBank/DDBJ databases">
        <title>Whole genome shotgun sequence of Gordonia malaquae NBRC 108250.</title>
        <authorList>
            <person name="Yoshida I."/>
            <person name="Hosoyama A."/>
            <person name="Tsuchikane K."/>
            <person name="Ando Y."/>
            <person name="Baba S."/>
            <person name="Ohji S."/>
            <person name="Hamada M."/>
            <person name="Tamura T."/>
            <person name="Yamazoe A."/>
            <person name="Yamazaki S."/>
            <person name="Fujita N."/>
        </authorList>
    </citation>
    <scope>NUCLEOTIDE SEQUENCE [LARGE SCALE GENOMIC DNA]</scope>
    <source>
        <strain evidence="2 3">NBRC 108250</strain>
    </source>
</reference>
<keyword evidence="3" id="KW-1185">Reference proteome</keyword>
<sequence>MTDYVFYTASTLDGFLADENDSLDWLLSATTRSSSPATASSAPLTLSLSERRSSPAP</sequence>
<gene>
    <name evidence="2" type="ORF">GM1_025_00070</name>
</gene>
<organism evidence="2 3">
    <name type="scientific">Gordonia malaquae NBRC 108250</name>
    <dbReference type="NCBI Taxonomy" id="1223542"/>
    <lineage>
        <taxon>Bacteria</taxon>
        <taxon>Bacillati</taxon>
        <taxon>Actinomycetota</taxon>
        <taxon>Actinomycetes</taxon>
        <taxon>Mycobacteriales</taxon>
        <taxon>Gordoniaceae</taxon>
        <taxon>Gordonia</taxon>
    </lineage>
</organism>
<dbReference type="Proteomes" id="UP000035009">
    <property type="component" value="Unassembled WGS sequence"/>
</dbReference>